<reference evidence="3" key="1">
    <citation type="submission" date="2021-07" db="EMBL/GenBank/DDBJ databases">
        <title>Genome Resource of American Ginseng Black Spot Pathogen Alternaria panax.</title>
        <authorList>
            <person name="Qiu C."/>
            <person name="Wang W."/>
            <person name="Liu Z."/>
        </authorList>
    </citation>
    <scope>NUCLEOTIDE SEQUENCE</scope>
    <source>
        <strain evidence="3">BNCC115425</strain>
    </source>
</reference>
<dbReference type="Proteomes" id="UP001199106">
    <property type="component" value="Unassembled WGS sequence"/>
</dbReference>
<name>A0AAD4I6Q0_9PLEO</name>
<feature type="signal peptide" evidence="1">
    <location>
        <begin position="1"/>
        <end position="21"/>
    </location>
</feature>
<evidence type="ECO:0000313" key="3">
    <source>
        <dbReference type="EMBL" id="KAG9187813.1"/>
    </source>
</evidence>
<evidence type="ECO:0000259" key="2">
    <source>
        <dbReference type="Pfam" id="PF12937"/>
    </source>
</evidence>
<keyword evidence="1" id="KW-0732">Signal</keyword>
<dbReference type="AlphaFoldDB" id="A0AAD4I6Q0"/>
<dbReference type="InterPro" id="IPR001810">
    <property type="entry name" value="F-box_dom"/>
</dbReference>
<dbReference type="InterPro" id="IPR032675">
    <property type="entry name" value="LRR_dom_sf"/>
</dbReference>
<dbReference type="Gene3D" id="3.80.10.10">
    <property type="entry name" value="Ribonuclease Inhibitor"/>
    <property type="match status" value="1"/>
</dbReference>
<dbReference type="CDD" id="cd09917">
    <property type="entry name" value="F-box_SF"/>
    <property type="match status" value="1"/>
</dbReference>
<protein>
    <recommendedName>
        <fullName evidence="2">F-box domain-containing protein</fullName>
    </recommendedName>
</protein>
<accession>A0AAD4I6Q0</accession>
<dbReference type="SUPFAM" id="SSF81383">
    <property type="entry name" value="F-box domain"/>
    <property type="match status" value="1"/>
</dbReference>
<keyword evidence="4" id="KW-1185">Reference proteome</keyword>
<sequence length="479" mass="54409">MARILATFLTSHAFLPTTVLAMPVFSTSYANYLPDELLLEIVAHLETLNNIERQTTLARFSAVNRQWYGVAVQPLYESPYLSGSAYELFVRTICPSVLARIKASWLKIDRQHLLTFDKPTTLASLVKSLDLSHIVHQGAKSTTARLLGRTRASLEVFVAPQASFAINCWASLSKCSRLRVLDLSLSVSPKYAMHLTRRLTCNFNVRVSECISFQSLNQTIRQLGDLRELYLPRCSSRYEPPATPGGPSIRWPPKLGHLALSGSVSGQFLWDMLRQPDNFPPTFSSLSIHHSPGLDQQGIRPLLNSLAASLTVVELRDLPAVKQGRLNGVLDWLPNLVSLTIALDFIDSRFGNMPPDFTPARWQEAKPLYSLTLVACGRTGDPSRSFTMTDLFTMIDERFLGRLRYLSIGHSTEWQNEDEVLGALDASIDELDKENWLERRWHYQDVDFTDTRNMEYEQWRTNTAMGRKMRSRFRLLKNR</sequence>
<feature type="chain" id="PRO_5042075237" description="F-box domain-containing protein" evidence="1">
    <location>
        <begin position="22"/>
        <end position="479"/>
    </location>
</feature>
<organism evidence="3 4">
    <name type="scientific">Alternaria panax</name>
    <dbReference type="NCBI Taxonomy" id="48097"/>
    <lineage>
        <taxon>Eukaryota</taxon>
        <taxon>Fungi</taxon>
        <taxon>Dikarya</taxon>
        <taxon>Ascomycota</taxon>
        <taxon>Pezizomycotina</taxon>
        <taxon>Dothideomycetes</taxon>
        <taxon>Pleosporomycetidae</taxon>
        <taxon>Pleosporales</taxon>
        <taxon>Pleosporineae</taxon>
        <taxon>Pleosporaceae</taxon>
        <taxon>Alternaria</taxon>
        <taxon>Alternaria sect. Panax</taxon>
    </lineage>
</organism>
<proteinExistence type="predicted"/>
<dbReference type="EMBL" id="JAANER010000007">
    <property type="protein sequence ID" value="KAG9187813.1"/>
    <property type="molecule type" value="Genomic_DNA"/>
</dbReference>
<evidence type="ECO:0000313" key="4">
    <source>
        <dbReference type="Proteomes" id="UP001199106"/>
    </source>
</evidence>
<feature type="domain" description="F-box" evidence="2">
    <location>
        <begin position="32"/>
        <end position="81"/>
    </location>
</feature>
<evidence type="ECO:0000256" key="1">
    <source>
        <dbReference type="SAM" id="SignalP"/>
    </source>
</evidence>
<gene>
    <name evidence="3" type="ORF">G6011_05684</name>
</gene>
<comment type="caution">
    <text evidence="3">The sequence shown here is derived from an EMBL/GenBank/DDBJ whole genome shotgun (WGS) entry which is preliminary data.</text>
</comment>
<dbReference type="Pfam" id="PF12937">
    <property type="entry name" value="F-box-like"/>
    <property type="match status" value="1"/>
</dbReference>
<dbReference type="SUPFAM" id="SSF52047">
    <property type="entry name" value="RNI-like"/>
    <property type="match status" value="1"/>
</dbReference>
<dbReference type="InterPro" id="IPR036047">
    <property type="entry name" value="F-box-like_dom_sf"/>
</dbReference>